<accession>M5RFD4</accession>
<protein>
    <submittedName>
        <fullName evidence="1">Uncharacterized protein</fullName>
    </submittedName>
</protein>
<reference evidence="1 2" key="1">
    <citation type="journal article" date="2013" name="Mar. Genomics">
        <title>Expression of sulfatases in Rhodopirellula baltica and the diversity of sulfatases in the genus Rhodopirellula.</title>
        <authorList>
            <person name="Wegner C.E."/>
            <person name="Richter-Heitmann T."/>
            <person name="Klindworth A."/>
            <person name="Klockow C."/>
            <person name="Richter M."/>
            <person name="Achstetter T."/>
            <person name="Glockner F.O."/>
            <person name="Harder J."/>
        </authorList>
    </citation>
    <scope>NUCLEOTIDE SEQUENCE [LARGE SCALE GENOMIC DNA]</scope>
    <source>
        <strain evidence="1 2">SM1</strain>
    </source>
</reference>
<dbReference type="EMBL" id="ANOG01000697">
    <property type="protein sequence ID" value="EMI18183.1"/>
    <property type="molecule type" value="Genomic_DNA"/>
</dbReference>
<evidence type="ECO:0000313" key="1">
    <source>
        <dbReference type="EMBL" id="EMI18183.1"/>
    </source>
</evidence>
<dbReference type="Proteomes" id="UP000011991">
    <property type="component" value="Unassembled WGS sequence"/>
</dbReference>
<evidence type="ECO:0000313" key="2">
    <source>
        <dbReference type="Proteomes" id="UP000011991"/>
    </source>
</evidence>
<dbReference type="AlphaFoldDB" id="M5RFD4"/>
<name>M5RFD4_9BACT</name>
<organism evidence="1 2">
    <name type="scientific">Rhodopirellula maiorica SM1</name>
    <dbReference type="NCBI Taxonomy" id="1265738"/>
    <lineage>
        <taxon>Bacteria</taxon>
        <taxon>Pseudomonadati</taxon>
        <taxon>Planctomycetota</taxon>
        <taxon>Planctomycetia</taxon>
        <taxon>Pirellulales</taxon>
        <taxon>Pirellulaceae</taxon>
        <taxon>Novipirellula</taxon>
    </lineage>
</organism>
<comment type="caution">
    <text evidence="1">The sequence shown here is derived from an EMBL/GenBank/DDBJ whole genome shotgun (WGS) entry which is preliminary data.</text>
</comment>
<proteinExistence type="predicted"/>
<gene>
    <name evidence="1" type="ORF">RMSM_04874</name>
</gene>
<sequence>MTNFPSRSHHAGSASLSRLDPAYSMPAETLGEFRYGNQWGSAVKNTSAANPGC</sequence>
<keyword evidence="2" id="KW-1185">Reference proteome</keyword>